<accession>A0A6A5U933</accession>
<keyword evidence="2" id="KW-1185">Reference proteome</keyword>
<reference evidence="1" key="1">
    <citation type="journal article" date="2020" name="Stud. Mycol.">
        <title>101 Dothideomycetes genomes: a test case for predicting lifestyles and emergence of pathogens.</title>
        <authorList>
            <person name="Haridas S."/>
            <person name="Albert R."/>
            <person name="Binder M."/>
            <person name="Bloem J."/>
            <person name="Labutti K."/>
            <person name="Salamov A."/>
            <person name="Andreopoulos B."/>
            <person name="Baker S."/>
            <person name="Barry K."/>
            <person name="Bills G."/>
            <person name="Bluhm B."/>
            <person name="Cannon C."/>
            <person name="Castanera R."/>
            <person name="Culley D."/>
            <person name="Daum C."/>
            <person name="Ezra D."/>
            <person name="Gonzalez J."/>
            <person name="Henrissat B."/>
            <person name="Kuo A."/>
            <person name="Liang C."/>
            <person name="Lipzen A."/>
            <person name="Lutzoni F."/>
            <person name="Magnuson J."/>
            <person name="Mondo S."/>
            <person name="Nolan M."/>
            <person name="Ohm R."/>
            <person name="Pangilinan J."/>
            <person name="Park H.-J."/>
            <person name="Ramirez L."/>
            <person name="Alfaro M."/>
            <person name="Sun H."/>
            <person name="Tritt A."/>
            <person name="Yoshinaga Y."/>
            <person name="Zwiers L.-H."/>
            <person name="Turgeon B."/>
            <person name="Goodwin S."/>
            <person name="Spatafora J."/>
            <person name="Crous P."/>
            <person name="Grigoriev I."/>
        </authorList>
    </citation>
    <scope>NUCLEOTIDE SEQUENCE</scope>
    <source>
        <strain evidence="1">CBS 675.92</strain>
    </source>
</reference>
<gene>
    <name evidence="1" type="ORF">CC80DRAFT_545738</name>
</gene>
<dbReference type="EMBL" id="ML976985">
    <property type="protein sequence ID" value="KAF1959366.1"/>
    <property type="molecule type" value="Genomic_DNA"/>
</dbReference>
<dbReference type="AlphaFoldDB" id="A0A6A5U933"/>
<protein>
    <submittedName>
        <fullName evidence="1">Uncharacterized protein</fullName>
    </submittedName>
</protein>
<dbReference type="OrthoDB" id="4870690at2759"/>
<dbReference type="Proteomes" id="UP000800035">
    <property type="component" value="Unassembled WGS sequence"/>
</dbReference>
<sequence length="201" mass="22932">MSEFNVLKLIFEKDRLRQVGGLVTYNISNHLRSTYDCIVRGVAGAHQYFDLKTVRNLALRCPQSKSDALFIRKSMEDGELFHGFTDPASRRQILNNILSINIIIPSLKTFHENMKYFAIGAKILRQHILSEDDAKGQPRSFAQRLQWSKKDEMRGQQQLSGLCAKHASGSNELTVQFGGLAGSSCRKYYRLLKLKYLCFVP</sequence>
<dbReference type="Pfam" id="PF12520">
    <property type="entry name" value="DUF3723"/>
    <property type="match status" value="1"/>
</dbReference>
<organism evidence="1 2">
    <name type="scientific">Byssothecium circinans</name>
    <dbReference type="NCBI Taxonomy" id="147558"/>
    <lineage>
        <taxon>Eukaryota</taxon>
        <taxon>Fungi</taxon>
        <taxon>Dikarya</taxon>
        <taxon>Ascomycota</taxon>
        <taxon>Pezizomycotina</taxon>
        <taxon>Dothideomycetes</taxon>
        <taxon>Pleosporomycetidae</taxon>
        <taxon>Pleosporales</taxon>
        <taxon>Massarineae</taxon>
        <taxon>Massarinaceae</taxon>
        <taxon>Byssothecium</taxon>
    </lineage>
</organism>
<name>A0A6A5U933_9PLEO</name>
<evidence type="ECO:0000313" key="1">
    <source>
        <dbReference type="EMBL" id="KAF1959366.1"/>
    </source>
</evidence>
<evidence type="ECO:0000313" key="2">
    <source>
        <dbReference type="Proteomes" id="UP000800035"/>
    </source>
</evidence>
<proteinExistence type="predicted"/>
<dbReference type="InterPro" id="IPR022198">
    <property type="entry name" value="DUF3723"/>
</dbReference>